<feature type="signal peptide" evidence="3">
    <location>
        <begin position="1"/>
        <end position="24"/>
    </location>
</feature>
<evidence type="ECO:0000256" key="2">
    <source>
        <dbReference type="SAM" id="Phobius"/>
    </source>
</evidence>
<comment type="caution">
    <text evidence="4">The sequence shown here is derived from an EMBL/GenBank/DDBJ whole genome shotgun (WGS) entry which is preliminary data.</text>
</comment>
<keyword evidence="1" id="KW-0175">Coiled coil</keyword>
<evidence type="ECO:0000313" key="4">
    <source>
        <dbReference type="EMBL" id="PWS27018.1"/>
    </source>
</evidence>
<gene>
    <name evidence="4" type="ORF">DHW03_13445</name>
</gene>
<dbReference type="Proteomes" id="UP000245379">
    <property type="component" value="Unassembled WGS sequence"/>
</dbReference>
<evidence type="ECO:0000256" key="3">
    <source>
        <dbReference type="SAM" id="SignalP"/>
    </source>
</evidence>
<evidence type="ECO:0000313" key="5">
    <source>
        <dbReference type="Proteomes" id="UP000245379"/>
    </source>
</evidence>
<protein>
    <recommendedName>
        <fullName evidence="6">tRNA (Guanine-N1)-methyltransferase</fullName>
    </recommendedName>
</protein>
<proteinExistence type="predicted"/>
<dbReference type="AlphaFoldDB" id="A0A317EPJ6"/>
<dbReference type="OrthoDB" id="981213at2"/>
<keyword evidence="2" id="KW-0812">Transmembrane</keyword>
<name>A0A317EPJ6_9SPHI</name>
<keyword evidence="5" id="KW-1185">Reference proteome</keyword>
<keyword evidence="2" id="KW-0472">Membrane</keyword>
<feature type="chain" id="PRO_5016358949" description="tRNA (Guanine-N1)-methyltransferase" evidence="3">
    <location>
        <begin position="25"/>
        <end position="203"/>
    </location>
</feature>
<dbReference type="EMBL" id="QGNZ01000003">
    <property type="protein sequence ID" value="PWS27018.1"/>
    <property type="molecule type" value="Genomic_DNA"/>
</dbReference>
<keyword evidence="2" id="KW-1133">Transmembrane helix</keyword>
<accession>A0A317EPJ6</accession>
<feature type="coiled-coil region" evidence="1">
    <location>
        <begin position="65"/>
        <end position="99"/>
    </location>
</feature>
<feature type="transmembrane region" description="Helical" evidence="2">
    <location>
        <begin position="131"/>
        <end position="149"/>
    </location>
</feature>
<dbReference type="RefSeq" id="WP_109926352.1">
    <property type="nucleotide sequence ID" value="NZ_QGNZ01000003.1"/>
</dbReference>
<evidence type="ECO:0008006" key="6">
    <source>
        <dbReference type="Google" id="ProtNLM"/>
    </source>
</evidence>
<sequence>MQKLKHTLYIFWALLFLNVAFVQAQQDTTKNTDPSLSGQYNFMLSKSKSLYGARLINPSRLSSLWKSVNDTLRKERKQLQEAKQEIKAQADNIASLKGEVTGKESSLANANASVNEIKFLGMSFNKGTYNTIVWTIIIVLGAALAFIVFQSGKYRHEATYRTQLYQEVADEFQAHKVKAKDKEMKLARELQDERNRWDDARGR</sequence>
<evidence type="ECO:0000256" key="1">
    <source>
        <dbReference type="SAM" id="Coils"/>
    </source>
</evidence>
<organism evidence="4 5">
    <name type="scientific">Pedobacter yonginense</name>
    <dbReference type="NCBI Taxonomy" id="651869"/>
    <lineage>
        <taxon>Bacteria</taxon>
        <taxon>Pseudomonadati</taxon>
        <taxon>Bacteroidota</taxon>
        <taxon>Sphingobacteriia</taxon>
        <taxon>Sphingobacteriales</taxon>
        <taxon>Sphingobacteriaceae</taxon>
        <taxon>Pedobacter</taxon>
    </lineage>
</organism>
<reference evidence="4 5" key="1">
    <citation type="submission" date="2018-05" db="EMBL/GenBank/DDBJ databases">
        <title>Pedobacter paludis sp. nov., isolated from wetland soil.</title>
        <authorList>
            <person name="Zhang Y."/>
            <person name="Wang G."/>
        </authorList>
    </citation>
    <scope>NUCLEOTIDE SEQUENCE [LARGE SCALE GENOMIC DNA]</scope>
    <source>
        <strain evidence="4 5">KCTC22721</strain>
    </source>
</reference>
<keyword evidence="3" id="KW-0732">Signal</keyword>